<sequence length="189" mass="21937">MSEPGIRSPEEDDPEYALRIQQQRYAQRVQQRLQEERDVSGTIENHYRDAWSDFYSREPEQSEQLIRSLEVVSPHPPLSLDDLFEDAENDQLSLDPTPSEASFVSWPDLQQHSEFSADIALTLPSKLSEYAYRKYESCTPSVEGILYDGDPRILKFIPCADDPDFEAELYASNHLQLAWQTEWFDVDCK</sequence>
<evidence type="ECO:0000313" key="2">
    <source>
        <dbReference type="Proteomes" id="UP000184267"/>
    </source>
</evidence>
<dbReference type="Proteomes" id="UP000184267">
    <property type="component" value="Unassembled WGS sequence"/>
</dbReference>
<comment type="caution">
    <text evidence="1">The sequence shown here is derived from an EMBL/GenBank/DDBJ whole genome shotgun (WGS) entry which is preliminary data.</text>
</comment>
<protein>
    <submittedName>
        <fullName evidence="1">Uncharacterized protein</fullName>
    </submittedName>
</protein>
<gene>
    <name evidence="1" type="ORF">TRAPUB_6617</name>
</gene>
<keyword evidence="2" id="KW-1185">Reference proteome</keyword>
<dbReference type="EMBL" id="MNAD01001649">
    <property type="protein sequence ID" value="OJT02761.1"/>
    <property type="molecule type" value="Genomic_DNA"/>
</dbReference>
<proteinExistence type="predicted"/>
<dbReference type="OrthoDB" id="6141102at2759"/>
<name>A0A1M2V5A0_TRAPU</name>
<evidence type="ECO:0000313" key="1">
    <source>
        <dbReference type="EMBL" id="OJT02761.1"/>
    </source>
</evidence>
<dbReference type="STRING" id="154538.A0A1M2V5A0"/>
<organism evidence="1 2">
    <name type="scientific">Trametes pubescens</name>
    <name type="common">White-rot fungus</name>
    <dbReference type="NCBI Taxonomy" id="154538"/>
    <lineage>
        <taxon>Eukaryota</taxon>
        <taxon>Fungi</taxon>
        <taxon>Dikarya</taxon>
        <taxon>Basidiomycota</taxon>
        <taxon>Agaricomycotina</taxon>
        <taxon>Agaricomycetes</taxon>
        <taxon>Polyporales</taxon>
        <taxon>Polyporaceae</taxon>
        <taxon>Trametes</taxon>
    </lineage>
</organism>
<reference evidence="1 2" key="1">
    <citation type="submission" date="2016-10" db="EMBL/GenBank/DDBJ databases">
        <title>Genome sequence of the basidiomycete white-rot fungus Trametes pubescens.</title>
        <authorList>
            <person name="Makela M.R."/>
            <person name="Granchi Z."/>
            <person name="Peng M."/>
            <person name="De Vries R.P."/>
            <person name="Grigoriev I."/>
            <person name="Riley R."/>
            <person name="Hilden K."/>
        </authorList>
    </citation>
    <scope>NUCLEOTIDE SEQUENCE [LARGE SCALE GENOMIC DNA]</scope>
    <source>
        <strain evidence="1 2">FBCC735</strain>
    </source>
</reference>
<dbReference type="AlphaFoldDB" id="A0A1M2V5A0"/>
<accession>A0A1M2V5A0</accession>